<evidence type="ECO:0000256" key="1">
    <source>
        <dbReference type="ARBA" id="ARBA00022729"/>
    </source>
</evidence>
<dbReference type="PANTHER" id="PTHR44103">
    <property type="entry name" value="PROPROTEIN CONVERTASE P"/>
    <property type="match status" value="1"/>
</dbReference>
<dbReference type="InterPro" id="IPR013783">
    <property type="entry name" value="Ig-like_fold"/>
</dbReference>
<dbReference type="SUPFAM" id="SSF49265">
    <property type="entry name" value="Fibronectin type III"/>
    <property type="match status" value="1"/>
</dbReference>
<evidence type="ECO:0000256" key="4">
    <source>
        <dbReference type="SAM" id="MobiDB-lite"/>
    </source>
</evidence>
<dbReference type="Gene3D" id="2.60.40.10">
    <property type="entry name" value="Immunoglobulins"/>
    <property type="match status" value="1"/>
</dbReference>
<keyword evidence="2" id="KW-0326">Glycosidase</keyword>
<dbReference type="InterPro" id="IPR028994">
    <property type="entry name" value="Integrin_alpha_N"/>
</dbReference>
<dbReference type="Pfam" id="PF13517">
    <property type="entry name" value="FG-GAP_3"/>
    <property type="match status" value="2"/>
</dbReference>
<sequence>MRAVLARLAVLAVAVTASVFATAAPASAGTCLYFDPWCNLDNVSARSINVVNGWCNDADDTPVRSNTWPTGCKGTVTTVAGNGGVGYDQDAYRAEAGCVTKGRKFTYRLWGEDLVEPFTHDLTWDTVGLWHRFHDYQRIVIDSINCYTPSPSPAPIVAPRNLRVAAVTPTSVSLAWDTSTGLYYRILRNGSLLAVVGTGSYTDTGLKPSTTYPYMVKACGDDGGDERCITAYINATTSTGSSGGGGGGGGGGGTWPGSRNDLNSDGKADLLAVYTDTTLVWYPGKGDGGFWSARTLSNANFRLMAKADLNNDGKKDMLAVYEDNTLAWYPGKGDGGFWSARVLSTANFRSMALADLDRDGKVDLLAVLDDYTLVWYPGKGDGGFWSSRVLSTANFRTMALADLDGDSIPDMLALYNDYTLAWYPGKGDGTFWSARIIGPAGFSHMSLGDLDGDSKADLLAVYTDGTFAWYPGKGDGGFWSARVLGSANGFKLMAL</sequence>
<dbReference type="PROSITE" id="PS50853">
    <property type="entry name" value="FN3"/>
    <property type="match status" value="1"/>
</dbReference>
<evidence type="ECO:0000256" key="3">
    <source>
        <dbReference type="ARBA" id="ARBA00023326"/>
    </source>
</evidence>
<feature type="chain" id="PRO_5039169755" description="Fibronectin type-III domain-containing protein" evidence="5">
    <location>
        <begin position="24"/>
        <end position="495"/>
    </location>
</feature>
<dbReference type="InterPro" id="IPR036116">
    <property type="entry name" value="FN3_sf"/>
</dbReference>
<name>A0A8J3NH24_9ACTN</name>
<dbReference type="GO" id="GO:0016798">
    <property type="term" value="F:hydrolase activity, acting on glycosyl bonds"/>
    <property type="evidence" value="ECO:0007669"/>
    <property type="project" value="UniProtKB-KW"/>
</dbReference>
<dbReference type="Pfam" id="PF00041">
    <property type="entry name" value="fn3"/>
    <property type="match status" value="1"/>
</dbReference>
<keyword evidence="8" id="KW-1185">Reference proteome</keyword>
<evidence type="ECO:0000313" key="7">
    <source>
        <dbReference type="EMBL" id="GIF80950.1"/>
    </source>
</evidence>
<evidence type="ECO:0000259" key="6">
    <source>
        <dbReference type="PROSITE" id="PS50853"/>
    </source>
</evidence>
<dbReference type="SUPFAM" id="SSF69318">
    <property type="entry name" value="Integrin alpha N-terminal domain"/>
    <property type="match status" value="1"/>
</dbReference>
<protein>
    <recommendedName>
        <fullName evidence="6">Fibronectin type-III domain-containing protein</fullName>
    </recommendedName>
</protein>
<keyword evidence="3" id="KW-0624">Polysaccharide degradation</keyword>
<proteinExistence type="predicted"/>
<organism evidence="7 8">
    <name type="scientific">Catellatospora bangladeshensis</name>
    <dbReference type="NCBI Taxonomy" id="310355"/>
    <lineage>
        <taxon>Bacteria</taxon>
        <taxon>Bacillati</taxon>
        <taxon>Actinomycetota</taxon>
        <taxon>Actinomycetes</taxon>
        <taxon>Micromonosporales</taxon>
        <taxon>Micromonosporaceae</taxon>
        <taxon>Catellatospora</taxon>
    </lineage>
</organism>
<dbReference type="SMART" id="SM00060">
    <property type="entry name" value="FN3"/>
    <property type="match status" value="1"/>
</dbReference>
<dbReference type="AlphaFoldDB" id="A0A8J3NH24"/>
<feature type="region of interest" description="Disordered" evidence="4">
    <location>
        <begin position="240"/>
        <end position="259"/>
    </location>
</feature>
<dbReference type="Proteomes" id="UP000601223">
    <property type="component" value="Unassembled WGS sequence"/>
</dbReference>
<dbReference type="RefSeq" id="WP_203745014.1">
    <property type="nucleotide sequence ID" value="NZ_BONF01000011.1"/>
</dbReference>
<feature type="domain" description="Fibronectin type-III" evidence="6">
    <location>
        <begin position="158"/>
        <end position="239"/>
    </location>
</feature>
<dbReference type="GO" id="GO:0000272">
    <property type="term" value="P:polysaccharide catabolic process"/>
    <property type="evidence" value="ECO:0007669"/>
    <property type="project" value="UniProtKB-KW"/>
</dbReference>
<dbReference type="InterPro" id="IPR003961">
    <property type="entry name" value="FN3_dom"/>
</dbReference>
<reference evidence="7 8" key="1">
    <citation type="submission" date="2021-01" db="EMBL/GenBank/DDBJ databases">
        <title>Whole genome shotgun sequence of Catellatospora bangladeshensis NBRC 107357.</title>
        <authorList>
            <person name="Komaki H."/>
            <person name="Tamura T."/>
        </authorList>
    </citation>
    <scope>NUCLEOTIDE SEQUENCE [LARGE SCALE GENOMIC DNA]</scope>
    <source>
        <strain evidence="7 8">NBRC 107357</strain>
    </source>
</reference>
<keyword evidence="2" id="KW-0378">Hydrolase</keyword>
<keyword evidence="3" id="KW-0119">Carbohydrate metabolism</keyword>
<dbReference type="CDD" id="cd00063">
    <property type="entry name" value="FN3"/>
    <property type="match status" value="1"/>
</dbReference>
<feature type="signal peptide" evidence="5">
    <location>
        <begin position="1"/>
        <end position="23"/>
    </location>
</feature>
<dbReference type="PANTHER" id="PTHR44103:SF1">
    <property type="entry name" value="PROPROTEIN CONVERTASE P"/>
    <property type="match status" value="1"/>
</dbReference>
<evidence type="ECO:0000256" key="2">
    <source>
        <dbReference type="ARBA" id="ARBA00023295"/>
    </source>
</evidence>
<gene>
    <name evidence="7" type="ORF">Cba03nite_22990</name>
</gene>
<evidence type="ECO:0000256" key="5">
    <source>
        <dbReference type="SAM" id="SignalP"/>
    </source>
</evidence>
<feature type="compositionally biased region" description="Gly residues" evidence="4">
    <location>
        <begin position="241"/>
        <end position="255"/>
    </location>
</feature>
<dbReference type="EMBL" id="BONF01000011">
    <property type="protein sequence ID" value="GIF80950.1"/>
    <property type="molecule type" value="Genomic_DNA"/>
</dbReference>
<keyword evidence="1 5" id="KW-0732">Signal</keyword>
<dbReference type="InterPro" id="IPR013517">
    <property type="entry name" value="FG-GAP"/>
</dbReference>
<comment type="caution">
    <text evidence="7">The sequence shown here is derived from an EMBL/GenBank/DDBJ whole genome shotgun (WGS) entry which is preliminary data.</text>
</comment>
<accession>A0A8J3NH24</accession>
<evidence type="ECO:0000313" key="8">
    <source>
        <dbReference type="Proteomes" id="UP000601223"/>
    </source>
</evidence>